<sequence>MNETVEPCEDFYEFACGMFETNYPYYSNENYNSWSTTISLKLKKTVKTFLSKENKKYELTAIHITRKFYQYVVNGTLTLDENIDEISGLKEAYYAYLRYVEVHGDGYEPRLPGSERYSHQLSKYCHYKENGKQLDNIMTGHSPDEVRVREVLSLSPEFAKAWSFLIGTTMNPKKKAHVRRVTLCPVARWSMGVNVDNAVTLTNCMNETVEPCEDFYEFACGMFETNYPYYSDENENSWFTTISLKLKKTVK</sequence>
<comment type="caution">
    <text evidence="2">The sequence shown here is derived from an EMBL/GenBank/DDBJ whole genome shotgun (WGS) entry which is preliminary data.</text>
</comment>
<dbReference type="Pfam" id="PF01431">
    <property type="entry name" value="Peptidase_M13"/>
    <property type="match status" value="1"/>
</dbReference>
<name>A0A6G0YAN5_APHCR</name>
<dbReference type="GO" id="GO:0016485">
    <property type="term" value="P:protein processing"/>
    <property type="evidence" value="ECO:0007669"/>
    <property type="project" value="TreeGrafter"/>
</dbReference>
<evidence type="ECO:0000313" key="3">
    <source>
        <dbReference type="Proteomes" id="UP000478052"/>
    </source>
</evidence>
<dbReference type="GO" id="GO:0004222">
    <property type="term" value="F:metalloendopeptidase activity"/>
    <property type="evidence" value="ECO:0007669"/>
    <property type="project" value="InterPro"/>
</dbReference>
<dbReference type="Proteomes" id="UP000478052">
    <property type="component" value="Unassembled WGS sequence"/>
</dbReference>
<proteinExistence type="predicted"/>
<dbReference type="PANTHER" id="PTHR11733:SF133">
    <property type="entry name" value="PHOSPHATE-REGULATING NEUTRAL ENDOPEPTIDASE PHEX"/>
    <property type="match status" value="1"/>
</dbReference>
<reference evidence="2 3" key="1">
    <citation type="submission" date="2019-08" db="EMBL/GenBank/DDBJ databases">
        <title>Whole genome of Aphis craccivora.</title>
        <authorList>
            <person name="Voronova N.V."/>
            <person name="Shulinski R.S."/>
            <person name="Bandarenka Y.V."/>
            <person name="Zhorov D.G."/>
            <person name="Warner D."/>
        </authorList>
    </citation>
    <scope>NUCLEOTIDE SEQUENCE [LARGE SCALE GENOMIC DNA]</scope>
    <source>
        <strain evidence="2">180601</strain>
        <tissue evidence="2">Whole Body</tissue>
    </source>
</reference>
<keyword evidence="3" id="KW-1185">Reference proteome</keyword>
<dbReference type="EMBL" id="VUJU01005088">
    <property type="protein sequence ID" value="KAF0752339.1"/>
    <property type="molecule type" value="Genomic_DNA"/>
</dbReference>
<protein>
    <submittedName>
        <fullName evidence="2">Membrane metallo-endopeptidase-like 1</fullName>
    </submittedName>
</protein>
<dbReference type="AlphaFoldDB" id="A0A6G0YAN5"/>
<dbReference type="SUPFAM" id="SSF55486">
    <property type="entry name" value="Metalloproteases ('zincins'), catalytic domain"/>
    <property type="match status" value="3"/>
</dbReference>
<dbReference type="InterPro" id="IPR024079">
    <property type="entry name" value="MetalloPept_cat_dom_sf"/>
</dbReference>
<dbReference type="GO" id="GO:0005886">
    <property type="term" value="C:plasma membrane"/>
    <property type="evidence" value="ECO:0007669"/>
    <property type="project" value="TreeGrafter"/>
</dbReference>
<gene>
    <name evidence="2" type="ORF">FWK35_00028036</name>
</gene>
<dbReference type="OrthoDB" id="6475849at2759"/>
<dbReference type="PROSITE" id="PS51885">
    <property type="entry name" value="NEPRILYSIN"/>
    <property type="match status" value="2"/>
</dbReference>
<dbReference type="InterPro" id="IPR018497">
    <property type="entry name" value="Peptidase_M13_C"/>
</dbReference>
<feature type="domain" description="Peptidase M13 C-terminal" evidence="1">
    <location>
        <begin position="23"/>
        <end position="178"/>
    </location>
</feature>
<evidence type="ECO:0000313" key="2">
    <source>
        <dbReference type="EMBL" id="KAF0752339.1"/>
    </source>
</evidence>
<organism evidence="2 3">
    <name type="scientific">Aphis craccivora</name>
    <name type="common">Cowpea aphid</name>
    <dbReference type="NCBI Taxonomy" id="307492"/>
    <lineage>
        <taxon>Eukaryota</taxon>
        <taxon>Metazoa</taxon>
        <taxon>Ecdysozoa</taxon>
        <taxon>Arthropoda</taxon>
        <taxon>Hexapoda</taxon>
        <taxon>Insecta</taxon>
        <taxon>Pterygota</taxon>
        <taxon>Neoptera</taxon>
        <taxon>Paraneoptera</taxon>
        <taxon>Hemiptera</taxon>
        <taxon>Sternorrhyncha</taxon>
        <taxon>Aphidomorpha</taxon>
        <taxon>Aphidoidea</taxon>
        <taxon>Aphididae</taxon>
        <taxon>Aphidini</taxon>
        <taxon>Aphis</taxon>
        <taxon>Aphis</taxon>
    </lineage>
</organism>
<evidence type="ECO:0000259" key="1">
    <source>
        <dbReference type="Pfam" id="PF01431"/>
    </source>
</evidence>
<accession>A0A6G0YAN5</accession>
<feature type="non-terminal residue" evidence="2">
    <location>
        <position position="251"/>
    </location>
</feature>
<dbReference type="PANTHER" id="PTHR11733">
    <property type="entry name" value="ZINC METALLOPROTEASE FAMILY M13 NEPRILYSIN-RELATED"/>
    <property type="match status" value="1"/>
</dbReference>
<dbReference type="InterPro" id="IPR000718">
    <property type="entry name" value="Peptidase_M13"/>
</dbReference>
<dbReference type="Gene3D" id="3.40.390.10">
    <property type="entry name" value="Collagenase (Catalytic Domain)"/>
    <property type="match status" value="2"/>
</dbReference>